<keyword evidence="2" id="KW-0808">Transferase</keyword>
<keyword evidence="3 5" id="KW-0418">Kinase</keyword>
<evidence type="ECO:0000259" key="4">
    <source>
        <dbReference type="Pfam" id="PF00294"/>
    </source>
</evidence>
<organism evidence="5 6">
    <name type="scientific">Ohtaekwangia koreensis</name>
    <dbReference type="NCBI Taxonomy" id="688867"/>
    <lineage>
        <taxon>Bacteria</taxon>
        <taxon>Pseudomonadati</taxon>
        <taxon>Bacteroidota</taxon>
        <taxon>Cytophagia</taxon>
        <taxon>Cytophagales</taxon>
        <taxon>Fulvivirgaceae</taxon>
        <taxon>Ohtaekwangia</taxon>
    </lineage>
</organism>
<reference evidence="5 6" key="1">
    <citation type="submission" date="2017-02" db="EMBL/GenBank/DDBJ databases">
        <authorList>
            <person name="Peterson S.W."/>
        </authorList>
    </citation>
    <scope>NUCLEOTIDE SEQUENCE [LARGE SCALE GENOMIC DNA]</scope>
    <source>
        <strain evidence="5 6">DSM 25262</strain>
    </source>
</reference>
<dbReference type="Pfam" id="PF00294">
    <property type="entry name" value="PfkB"/>
    <property type="match status" value="1"/>
</dbReference>
<sequence length="332" mass="36666">MNKRVITFGEIMLRLSTPGFARFTQAESFKALYAGSEANVAASLSHFGIDTAHVTRFPENDLGKTATQTLQRYGVDTRYIIYGDERMGIYFLENGSMQRPSRIVYDRFNSAFSHIKPGMIDWSEVLKDASWFHWTGITPAISQGAADVCKEAIQAAKKLNLTISGDINYRRNLWQYGKTARDIMPSLIESTNVIIAGIADMENCVGISGDTFEAACKAFKQAYPNTTKISTTLRDSVSSSHNRLTGLLWNGKELLQSQQYEMTHIVDRVGGGDAFMAGLIYGVLTSKTDTDTLEFATAASVLKHSIEGDVNTVTVDEVEQLVKGENVGKLLR</sequence>
<proteinExistence type="inferred from homology"/>
<dbReference type="Gene3D" id="3.40.1190.20">
    <property type="match status" value="1"/>
</dbReference>
<dbReference type="InterPro" id="IPR029056">
    <property type="entry name" value="Ribokinase-like"/>
</dbReference>
<comment type="similarity">
    <text evidence="1">Belongs to the carbohydrate kinase PfkB family.</text>
</comment>
<protein>
    <submittedName>
        <fullName evidence="5">2-dehydro-3-deoxygluconokinase</fullName>
    </submittedName>
</protein>
<dbReference type="InterPro" id="IPR011611">
    <property type="entry name" value="PfkB_dom"/>
</dbReference>
<name>A0A1T5MH52_9BACT</name>
<dbReference type="Proteomes" id="UP000190961">
    <property type="component" value="Unassembled WGS sequence"/>
</dbReference>
<evidence type="ECO:0000256" key="3">
    <source>
        <dbReference type="ARBA" id="ARBA00022777"/>
    </source>
</evidence>
<dbReference type="PANTHER" id="PTHR43320:SF2">
    <property type="entry name" value="2-DEHYDRO-3-DEOXYGLUCONOKINASE_2-DEHYDRO-3-DEOXYGALACTONOKINASE"/>
    <property type="match status" value="1"/>
</dbReference>
<evidence type="ECO:0000313" key="5">
    <source>
        <dbReference type="EMBL" id="SKC87532.1"/>
    </source>
</evidence>
<dbReference type="InterPro" id="IPR052700">
    <property type="entry name" value="Carb_kinase_PfkB-like"/>
</dbReference>
<dbReference type="PANTHER" id="PTHR43320">
    <property type="entry name" value="SUGAR KINASE"/>
    <property type="match status" value="1"/>
</dbReference>
<dbReference type="CDD" id="cd01166">
    <property type="entry name" value="KdgK"/>
    <property type="match status" value="1"/>
</dbReference>
<dbReference type="EMBL" id="FUZU01000004">
    <property type="protein sequence ID" value="SKC87532.1"/>
    <property type="molecule type" value="Genomic_DNA"/>
</dbReference>
<dbReference type="RefSeq" id="WP_079689910.1">
    <property type="nucleotide sequence ID" value="NZ_FUZU01000004.1"/>
</dbReference>
<accession>A0A1T5MH52</accession>
<evidence type="ECO:0000313" key="6">
    <source>
        <dbReference type="Proteomes" id="UP000190961"/>
    </source>
</evidence>
<keyword evidence="6" id="KW-1185">Reference proteome</keyword>
<dbReference type="AlphaFoldDB" id="A0A1T5MH52"/>
<feature type="domain" description="Carbohydrate kinase PfkB" evidence="4">
    <location>
        <begin position="4"/>
        <end position="303"/>
    </location>
</feature>
<dbReference type="STRING" id="688867.SAMN05660236_5447"/>
<gene>
    <name evidence="5" type="ORF">SAMN05660236_5447</name>
</gene>
<evidence type="ECO:0000256" key="2">
    <source>
        <dbReference type="ARBA" id="ARBA00022679"/>
    </source>
</evidence>
<evidence type="ECO:0000256" key="1">
    <source>
        <dbReference type="ARBA" id="ARBA00010688"/>
    </source>
</evidence>
<dbReference type="GO" id="GO:0016301">
    <property type="term" value="F:kinase activity"/>
    <property type="evidence" value="ECO:0007669"/>
    <property type="project" value="UniProtKB-KW"/>
</dbReference>
<dbReference type="SUPFAM" id="SSF53613">
    <property type="entry name" value="Ribokinase-like"/>
    <property type="match status" value="1"/>
</dbReference>
<dbReference type="OrthoDB" id="9813569at2"/>